<feature type="compositionally biased region" description="Acidic residues" evidence="7">
    <location>
        <begin position="116"/>
        <end position="171"/>
    </location>
</feature>
<sequence length="171" mass="20489">MELKNLSKEELREYSFIEITHYLLVERHEAMSFHDMLNEWKKLLGYNDKEMKARMVQFYTDLNVDGRFISLGENKWGLRTWYPLDQVEDEQVTSEIQTKKKKKTKSKAKKKKAADEDLDFDNLDDKEDDLVYDESEDADDEDDFDEELVDEDEYDLDEDEDEDADEDEDDK</sequence>
<organism evidence="9 10">
    <name type="scientific">Jeotgalibacillus marinus</name>
    <dbReference type="NCBI Taxonomy" id="86667"/>
    <lineage>
        <taxon>Bacteria</taxon>
        <taxon>Bacillati</taxon>
        <taxon>Bacillota</taxon>
        <taxon>Bacilli</taxon>
        <taxon>Bacillales</taxon>
        <taxon>Caryophanaceae</taxon>
        <taxon>Jeotgalibacillus</taxon>
    </lineage>
</organism>
<dbReference type="EMBL" id="JBFMIA010000002">
    <property type="protein sequence ID" value="MEW9500861.1"/>
    <property type="molecule type" value="Genomic_DNA"/>
</dbReference>
<evidence type="ECO:0000313" key="9">
    <source>
        <dbReference type="EMBL" id="MEW9500861.1"/>
    </source>
</evidence>
<dbReference type="InterPro" id="IPR029757">
    <property type="entry name" value="RpoE"/>
</dbReference>
<dbReference type="HAMAP" id="MF_00357">
    <property type="entry name" value="RNApol_bact_RpoE"/>
    <property type="match status" value="1"/>
</dbReference>
<dbReference type="Pfam" id="PF05066">
    <property type="entry name" value="HARE-HTH"/>
    <property type="match status" value="1"/>
</dbReference>
<evidence type="ECO:0000256" key="6">
    <source>
        <dbReference type="HAMAP-Rule" id="MF_00357"/>
    </source>
</evidence>
<name>A0ABV3Q0V0_9BACL</name>
<accession>A0ABV3Q0V0</accession>
<dbReference type="GO" id="GO:0000428">
    <property type="term" value="C:DNA-directed RNA polymerase complex"/>
    <property type="evidence" value="ECO:0007669"/>
    <property type="project" value="UniProtKB-KW"/>
</dbReference>
<gene>
    <name evidence="6 9" type="primary">rpoE</name>
    <name evidence="9" type="ORF">AB1471_03480</name>
</gene>
<comment type="function">
    <text evidence="6">Participates in both the initiation and recycling phases of transcription. In the presence of the delta subunit, RNAP displays an increased specificity of transcription, a decreased affinity for nucleic acids, and an increased efficiency of RNA synthesis because of enhanced recycling.</text>
</comment>
<comment type="subunit">
    <text evidence="6">RNAP is composed of a core of 2 alpha, a beta and a beta' subunits. The core is associated with a delta subunit and one of several sigma factors.</text>
</comment>
<proteinExistence type="inferred from homology"/>
<dbReference type="RefSeq" id="WP_367778209.1">
    <property type="nucleotide sequence ID" value="NZ_JBFMIA010000002.1"/>
</dbReference>
<evidence type="ECO:0000256" key="2">
    <source>
        <dbReference type="ARBA" id="ARBA00022478"/>
    </source>
</evidence>
<evidence type="ECO:0000256" key="3">
    <source>
        <dbReference type="ARBA" id="ARBA00022679"/>
    </source>
</evidence>
<reference evidence="9 10" key="1">
    <citation type="journal article" date="1979" name="Int. J. Syst. Evol. Microbiol.">
        <title>Bacillus globisporus subsp. marinus subsp. nov.</title>
        <authorList>
            <person name="Liu H."/>
        </authorList>
    </citation>
    <scope>NUCLEOTIDE SEQUENCE [LARGE SCALE GENOMIC DNA]</scope>
    <source>
        <strain evidence="9 10">DSM 1297</strain>
    </source>
</reference>
<keyword evidence="4 6" id="KW-0548">Nucleotidyltransferase</keyword>
<dbReference type="GO" id="GO:0003899">
    <property type="term" value="F:DNA-directed RNA polymerase activity"/>
    <property type="evidence" value="ECO:0007669"/>
    <property type="project" value="UniProtKB-EC"/>
</dbReference>
<dbReference type="Gene3D" id="1.10.10.1250">
    <property type="entry name" value="RNA polymerase, subunit delta, N-terminal domain"/>
    <property type="match status" value="1"/>
</dbReference>
<evidence type="ECO:0000313" key="10">
    <source>
        <dbReference type="Proteomes" id="UP001556040"/>
    </source>
</evidence>
<keyword evidence="5 6" id="KW-0804">Transcription</keyword>
<dbReference type="InterPro" id="IPR007759">
    <property type="entry name" value="Asxl_HARE-HTH"/>
</dbReference>
<dbReference type="PROSITE" id="PS51913">
    <property type="entry name" value="HTH_HARE"/>
    <property type="match status" value="1"/>
</dbReference>
<feature type="domain" description="HTH HARE-type" evidence="8">
    <location>
        <begin position="14"/>
        <end position="81"/>
    </location>
</feature>
<dbReference type="InterPro" id="IPR038087">
    <property type="entry name" value="RNAP_delta_N_dom_sf"/>
</dbReference>
<evidence type="ECO:0000256" key="5">
    <source>
        <dbReference type="ARBA" id="ARBA00023163"/>
    </source>
</evidence>
<feature type="region of interest" description="Disordered" evidence="7">
    <location>
        <begin position="89"/>
        <end position="171"/>
    </location>
</feature>
<evidence type="ECO:0000256" key="1">
    <source>
        <dbReference type="ARBA" id="ARBA00009828"/>
    </source>
</evidence>
<dbReference type="Proteomes" id="UP001556040">
    <property type="component" value="Unassembled WGS sequence"/>
</dbReference>
<protein>
    <recommendedName>
        <fullName evidence="6">Probable DNA-directed RNA polymerase subunit delta</fullName>
    </recommendedName>
    <alternativeName>
        <fullName evidence="6">RNAP delta factor</fullName>
    </alternativeName>
</protein>
<keyword evidence="2 6" id="KW-0240">DNA-directed RNA polymerase</keyword>
<feature type="compositionally biased region" description="Basic residues" evidence="7">
    <location>
        <begin position="99"/>
        <end position="112"/>
    </location>
</feature>
<dbReference type="NCBIfam" id="TIGR04567">
    <property type="entry name" value="RNAP_delt_lowGC"/>
    <property type="match status" value="1"/>
</dbReference>
<keyword evidence="10" id="KW-1185">Reference proteome</keyword>
<comment type="similarity">
    <text evidence="1 6">Belongs to the RpoE family.</text>
</comment>
<evidence type="ECO:0000256" key="7">
    <source>
        <dbReference type="SAM" id="MobiDB-lite"/>
    </source>
</evidence>
<evidence type="ECO:0000256" key="4">
    <source>
        <dbReference type="ARBA" id="ARBA00022695"/>
    </source>
</evidence>
<evidence type="ECO:0000259" key="8">
    <source>
        <dbReference type="PROSITE" id="PS51913"/>
    </source>
</evidence>
<keyword evidence="3 6" id="KW-0808">Transferase</keyword>
<comment type="caution">
    <text evidence="9">The sequence shown here is derived from an EMBL/GenBank/DDBJ whole genome shotgun (WGS) entry which is preliminary data.</text>
</comment>